<evidence type="ECO:0000259" key="8">
    <source>
        <dbReference type="PROSITE" id="PS50179"/>
    </source>
</evidence>
<dbReference type="InterPro" id="IPR044836">
    <property type="entry name" value="TOL_plant"/>
</dbReference>
<keyword evidence="5" id="KW-0653">Protein transport</keyword>
<evidence type="ECO:0000313" key="10">
    <source>
        <dbReference type="EMBL" id="KDP21763.1"/>
    </source>
</evidence>
<evidence type="ECO:0000256" key="3">
    <source>
        <dbReference type="ARBA" id="ARBA00022448"/>
    </source>
</evidence>
<dbReference type="PANTHER" id="PTHR46646:SF1">
    <property type="entry name" value="TOM1-LIKE PROTEIN 1"/>
    <property type="match status" value="1"/>
</dbReference>
<feature type="domain" description="GAT" evidence="9">
    <location>
        <begin position="222"/>
        <end position="309"/>
    </location>
</feature>
<dbReference type="Proteomes" id="UP000027138">
    <property type="component" value="Unassembled WGS sequence"/>
</dbReference>
<dbReference type="InterPro" id="IPR038425">
    <property type="entry name" value="GAT_sf"/>
</dbReference>
<evidence type="ECO:0000256" key="6">
    <source>
        <dbReference type="ARBA" id="ARBA00023136"/>
    </source>
</evidence>
<feature type="domain" description="VHS" evidence="8">
    <location>
        <begin position="55"/>
        <end position="183"/>
    </location>
</feature>
<dbReference type="STRING" id="180498.A0A067JG72"/>
<keyword evidence="3" id="KW-0813">Transport</keyword>
<evidence type="ECO:0000256" key="2">
    <source>
        <dbReference type="ARBA" id="ARBA00007708"/>
    </source>
</evidence>
<comment type="subcellular location">
    <subcellularLocation>
        <location evidence="1">Membrane</location>
        <topology evidence="1">Peripheral membrane protein</topology>
    </subcellularLocation>
</comment>
<comment type="similarity">
    <text evidence="2">Belongs to the TOM1 family.</text>
</comment>
<dbReference type="Pfam" id="PF00790">
    <property type="entry name" value="VHS"/>
    <property type="match status" value="1"/>
</dbReference>
<dbReference type="InterPro" id="IPR004152">
    <property type="entry name" value="GAT_dom"/>
</dbReference>
<dbReference type="PANTHER" id="PTHR46646">
    <property type="entry name" value="TOM1-LIKE PROTEIN 1"/>
    <property type="match status" value="1"/>
</dbReference>
<dbReference type="GO" id="GO:0016020">
    <property type="term" value="C:membrane"/>
    <property type="evidence" value="ECO:0007669"/>
    <property type="project" value="UniProtKB-SubCell"/>
</dbReference>
<organism evidence="10 11">
    <name type="scientific">Jatropha curcas</name>
    <name type="common">Barbados nut</name>
    <dbReference type="NCBI Taxonomy" id="180498"/>
    <lineage>
        <taxon>Eukaryota</taxon>
        <taxon>Viridiplantae</taxon>
        <taxon>Streptophyta</taxon>
        <taxon>Embryophyta</taxon>
        <taxon>Tracheophyta</taxon>
        <taxon>Spermatophyta</taxon>
        <taxon>Magnoliopsida</taxon>
        <taxon>eudicotyledons</taxon>
        <taxon>Gunneridae</taxon>
        <taxon>Pentapetalae</taxon>
        <taxon>rosids</taxon>
        <taxon>fabids</taxon>
        <taxon>Malpighiales</taxon>
        <taxon>Euphorbiaceae</taxon>
        <taxon>Crotonoideae</taxon>
        <taxon>Jatropheae</taxon>
        <taxon>Jatropha</taxon>
    </lineage>
</organism>
<feature type="compositionally biased region" description="Basic and acidic residues" evidence="7">
    <location>
        <begin position="331"/>
        <end position="341"/>
    </location>
</feature>
<dbReference type="PROSITE" id="PS50909">
    <property type="entry name" value="GAT"/>
    <property type="match status" value="1"/>
</dbReference>
<name>A0A067JG72_JATCU</name>
<dbReference type="CDD" id="cd03561">
    <property type="entry name" value="VHS"/>
    <property type="match status" value="1"/>
</dbReference>
<evidence type="ECO:0000256" key="7">
    <source>
        <dbReference type="SAM" id="MobiDB-lite"/>
    </source>
</evidence>
<dbReference type="GO" id="GO:0043130">
    <property type="term" value="F:ubiquitin binding"/>
    <property type="evidence" value="ECO:0007669"/>
    <property type="project" value="InterPro"/>
</dbReference>
<keyword evidence="11" id="KW-1185">Reference proteome</keyword>
<gene>
    <name evidence="10" type="ORF">JCGZ_00550</name>
</gene>
<evidence type="ECO:0000313" key="11">
    <source>
        <dbReference type="Proteomes" id="UP000027138"/>
    </source>
</evidence>
<dbReference type="InterPro" id="IPR002014">
    <property type="entry name" value="VHS_dom"/>
</dbReference>
<dbReference type="EMBL" id="KK915560">
    <property type="protein sequence ID" value="KDP21763.1"/>
    <property type="molecule type" value="Genomic_DNA"/>
</dbReference>
<feature type="region of interest" description="Disordered" evidence="7">
    <location>
        <begin position="326"/>
        <end position="395"/>
    </location>
</feature>
<dbReference type="AlphaFoldDB" id="A0A067JG72"/>
<keyword evidence="4" id="KW-0597">Phosphoprotein</keyword>
<feature type="compositionally biased region" description="Polar residues" evidence="7">
    <location>
        <begin position="384"/>
        <end position="395"/>
    </location>
</feature>
<dbReference type="InterPro" id="IPR014645">
    <property type="entry name" value="TOM1"/>
</dbReference>
<dbReference type="PROSITE" id="PS50179">
    <property type="entry name" value="VHS"/>
    <property type="match status" value="1"/>
</dbReference>
<dbReference type="SMART" id="SM00288">
    <property type="entry name" value="VHS"/>
    <property type="match status" value="1"/>
</dbReference>
<dbReference type="GO" id="GO:0043328">
    <property type="term" value="P:protein transport to vacuole involved in ubiquitin-dependent protein catabolic process via the multivesicular body sorting pathway"/>
    <property type="evidence" value="ECO:0007669"/>
    <property type="project" value="InterPro"/>
</dbReference>
<dbReference type="GO" id="GO:0005737">
    <property type="term" value="C:cytoplasm"/>
    <property type="evidence" value="ECO:0007669"/>
    <property type="project" value="UniProtKB-ARBA"/>
</dbReference>
<proteinExistence type="inferred from homology"/>
<evidence type="ECO:0000256" key="5">
    <source>
        <dbReference type="ARBA" id="ARBA00022927"/>
    </source>
</evidence>
<dbReference type="OrthoDB" id="2018246at2759"/>
<dbReference type="Pfam" id="PF03127">
    <property type="entry name" value="GAT"/>
    <property type="match status" value="1"/>
</dbReference>
<dbReference type="CDD" id="cd14231">
    <property type="entry name" value="GAT_GGA-like_plant"/>
    <property type="match status" value="1"/>
</dbReference>
<dbReference type="SUPFAM" id="SSF89009">
    <property type="entry name" value="GAT-like domain"/>
    <property type="match status" value="1"/>
</dbReference>
<keyword evidence="6" id="KW-0472">Membrane</keyword>
<evidence type="ECO:0008006" key="12">
    <source>
        <dbReference type="Google" id="ProtNLM"/>
    </source>
</evidence>
<evidence type="ECO:0000256" key="4">
    <source>
        <dbReference type="ARBA" id="ARBA00022553"/>
    </source>
</evidence>
<dbReference type="Gene3D" id="1.20.58.160">
    <property type="match status" value="1"/>
</dbReference>
<dbReference type="Gene3D" id="1.25.40.90">
    <property type="match status" value="1"/>
</dbReference>
<accession>A0A067JG72</accession>
<evidence type="ECO:0000259" key="9">
    <source>
        <dbReference type="PROSITE" id="PS50909"/>
    </source>
</evidence>
<reference evidence="10 11" key="1">
    <citation type="journal article" date="2014" name="PLoS ONE">
        <title>Global Analysis of Gene Expression Profiles in Physic Nut (Jatropha curcas L.) Seedlings Exposed to Salt Stress.</title>
        <authorList>
            <person name="Zhang L."/>
            <person name="Zhang C."/>
            <person name="Wu P."/>
            <person name="Chen Y."/>
            <person name="Li M."/>
            <person name="Jiang H."/>
            <person name="Wu G."/>
        </authorList>
    </citation>
    <scope>NUCLEOTIDE SEQUENCE [LARGE SCALE GENOMIC DNA]</scope>
    <source>
        <strain evidence="11">cv. GZQX0401</strain>
        <tissue evidence="10">Young leaves</tissue>
    </source>
</reference>
<dbReference type="SUPFAM" id="SSF48464">
    <property type="entry name" value="ENTH/VHS domain"/>
    <property type="match status" value="1"/>
</dbReference>
<dbReference type="InterPro" id="IPR008942">
    <property type="entry name" value="ENTH_VHS"/>
</dbReference>
<evidence type="ECO:0000256" key="1">
    <source>
        <dbReference type="ARBA" id="ARBA00004170"/>
    </source>
</evidence>
<dbReference type="FunFam" id="1.25.40.90:FF:000038">
    <property type="entry name" value="TOM1-like protein 2"/>
    <property type="match status" value="1"/>
</dbReference>
<dbReference type="PIRSF" id="PIRSF036948">
    <property type="entry name" value="TOM1"/>
    <property type="match status" value="1"/>
</dbReference>
<protein>
    <recommendedName>
        <fullName evidence="12">VHS domain-containing protein</fullName>
    </recommendedName>
</protein>
<sequence>MSDNLMDKVSAFGERLKIGGAEVGRKMTAGMSSMSFKMKELFQGPNQADKLVEEATAETLEEPDWALNLDICDMINHEKVSSVELIRGIKKRIMLKDARIQYLALVLLETCVKNCEKAFSEVAAERVLDEMVKLIDDPQTVVNNRNKALTLIEAWGESTSELRYLPVYEETYKSLRSRGIRFPGRDNESLAPIFTPPRTVSAPEVDANLAQQIQHDMPVVSFTAEQTKEAFNVARNSIELLTTVLSSSPKQDALQDDLTTTLVQQCRRSQTTVQRIIETAGDNEALLFEALNVNDEIQKVLSKYEELKKPSTLSSESEPAMIPVAVEPDDSPVHGKEDALIRKPAGSRGGTHGGSNDDMMDDLDEMIFGKKSGGTSEGAHEPKTQQSSKNDLISF</sequence>
<dbReference type="GO" id="GO:0035091">
    <property type="term" value="F:phosphatidylinositol binding"/>
    <property type="evidence" value="ECO:0007669"/>
    <property type="project" value="InterPro"/>
</dbReference>